<accession>A0A1G2FSH4</accession>
<keyword evidence="1" id="KW-0812">Transmembrane</keyword>
<gene>
    <name evidence="2" type="ORF">A3B04_00580</name>
</gene>
<evidence type="ECO:0000313" key="3">
    <source>
        <dbReference type="Proteomes" id="UP000177126"/>
    </source>
</evidence>
<keyword evidence="1" id="KW-1133">Transmembrane helix</keyword>
<dbReference type="AlphaFoldDB" id="A0A1G2FSH4"/>
<keyword evidence="1" id="KW-0472">Membrane</keyword>
<feature type="transmembrane region" description="Helical" evidence="1">
    <location>
        <begin position="21"/>
        <end position="45"/>
    </location>
</feature>
<evidence type="ECO:0000313" key="2">
    <source>
        <dbReference type="EMBL" id="OGZ40682.1"/>
    </source>
</evidence>
<proteinExistence type="predicted"/>
<dbReference type="EMBL" id="MHNF01000027">
    <property type="protein sequence ID" value="OGZ40682.1"/>
    <property type="molecule type" value="Genomic_DNA"/>
</dbReference>
<sequence>MIFLRKKIKHNREPDSANSGGFSLMEVILAIFILLTVLTGLMSMISDVIRAAAAASSKLIAANLAQEGIEVVKNIRDLNYKDNGWNDWYASFNSGQLICYYLQYDSISLDNSVPCGDDAPVLKYDLTSGLYGYTKPDGSGMATDSRYGFKRKISLQRNPDGTSDNEIAVVSSVSWTEHDRMQSVIVEDRLWNWR</sequence>
<organism evidence="2 3">
    <name type="scientific">Candidatus Portnoybacteria bacterium RIFCSPLOWO2_02_FULL_39_11</name>
    <dbReference type="NCBI Taxonomy" id="1802001"/>
    <lineage>
        <taxon>Bacteria</taxon>
        <taxon>Candidatus Portnoyibacteriota</taxon>
    </lineage>
</organism>
<dbReference type="Proteomes" id="UP000177126">
    <property type="component" value="Unassembled WGS sequence"/>
</dbReference>
<comment type="caution">
    <text evidence="2">The sequence shown here is derived from an EMBL/GenBank/DDBJ whole genome shotgun (WGS) entry which is preliminary data.</text>
</comment>
<evidence type="ECO:0008006" key="4">
    <source>
        <dbReference type="Google" id="ProtNLM"/>
    </source>
</evidence>
<reference evidence="2 3" key="1">
    <citation type="journal article" date="2016" name="Nat. Commun.">
        <title>Thousands of microbial genomes shed light on interconnected biogeochemical processes in an aquifer system.</title>
        <authorList>
            <person name="Anantharaman K."/>
            <person name="Brown C.T."/>
            <person name="Hug L.A."/>
            <person name="Sharon I."/>
            <person name="Castelle C.J."/>
            <person name="Probst A.J."/>
            <person name="Thomas B.C."/>
            <person name="Singh A."/>
            <person name="Wilkins M.J."/>
            <person name="Karaoz U."/>
            <person name="Brodie E.L."/>
            <person name="Williams K.H."/>
            <person name="Hubbard S.S."/>
            <person name="Banfield J.F."/>
        </authorList>
    </citation>
    <scope>NUCLEOTIDE SEQUENCE [LARGE SCALE GENOMIC DNA]</scope>
</reference>
<protein>
    <recommendedName>
        <fullName evidence="4">Type II secretion system protein J</fullName>
    </recommendedName>
</protein>
<evidence type="ECO:0000256" key="1">
    <source>
        <dbReference type="SAM" id="Phobius"/>
    </source>
</evidence>
<name>A0A1G2FSH4_9BACT</name>